<evidence type="ECO:0000259" key="4">
    <source>
        <dbReference type="PROSITE" id="PS50893"/>
    </source>
</evidence>
<name>A0ABP8CYS2_9ACTN</name>
<dbReference type="InterPro" id="IPR027417">
    <property type="entry name" value="P-loop_NTPase"/>
</dbReference>
<dbReference type="InterPro" id="IPR051782">
    <property type="entry name" value="ABC_Transporter_VariousFunc"/>
</dbReference>
<dbReference type="Gene3D" id="3.40.50.300">
    <property type="entry name" value="P-loop containing nucleotide triphosphate hydrolases"/>
    <property type="match status" value="1"/>
</dbReference>
<dbReference type="InterPro" id="IPR003439">
    <property type="entry name" value="ABC_transporter-like_ATP-bd"/>
</dbReference>
<organism evidence="5 6">
    <name type="scientific">Dactylosporangium darangshiense</name>
    <dbReference type="NCBI Taxonomy" id="579108"/>
    <lineage>
        <taxon>Bacteria</taxon>
        <taxon>Bacillati</taxon>
        <taxon>Actinomycetota</taxon>
        <taxon>Actinomycetes</taxon>
        <taxon>Micromonosporales</taxon>
        <taxon>Micromonosporaceae</taxon>
        <taxon>Dactylosporangium</taxon>
    </lineage>
</organism>
<keyword evidence="3 5" id="KW-0067">ATP-binding</keyword>
<evidence type="ECO:0000313" key="6">
    <source>
        <dbReference type="Proteomes" id="UP001500620"/>
    </source>
</evidence>
<feature type="domain" description="ABC transporter" evidence="4">
    <location>
        <begin position="4"/>
        <end position="226"/>
    </location>
</feature>
<dbReference type="RefSeq" id="WP_345121577.1">
    <property type="nucleotide sequence ID" value="NZ_BAABAT010000002.1"/>
</dbReference>
<proteinExistence type="predicted"/>
<dbReference type="PROSITE" id="PS50893">
    <property type="entry name" value="ABC_TRANSPORTER_2"/>
    <property type="match status" value="1"/>
</dbReference>
<dbReference type="CDD" id="cd03230">
    <property type="entry name" value="ABC_DR_subfamily_A"/>
    <property type="match status" value="1"/>
</dbReference>
<dbReference type="PANTHER" id="PTHR42939:SF1">
    <property type="entry name" value="ABC TRANSPORTER ATP-BINDING PROTEIN ALBC-RELATED"/>
    <property type="match status" value="1"/>
</dbReference>
<dbReference type="Pfam" id="PF00005">
    <property type="entry name" value="ABC_tran"/>
    <property type="match status" value="1"/>
</dbReference>
<dbReference type="SMART" id="SM00382">
    <property type="entry name" value="AAA"/>
    <property type="match status" value="1"/>
</dbReference>
<dbReference type="Proteomes" id="UP001500620">
    <property type="component" value="Unassembled WGS sequence"/>
</dbReference>
<gene>
    <name evidence="5" type="ORF">GCM10022255_009400</name>
</gene>
<keyword evidence="1" id="KW-0813">Transport</keyword>
<dbReference type="InterPro" id="IPR003593">
    <property type="entry name" value="AAA+_ATPase"/>
</dbReference>
<evidence type="ECO:0000256" key="1">
    <source>
        <dbReference type="ARBA" id="ARBA00022448"/>
    </source>
</evidence>
<accession>A0ABP8CYS2</accession>
<keyword evidence="2" id="KW-0547">Nucleotide-binding</keyword>
<dbReference type="EMBL" id="BAABAT010000002">
    <property type="protein sequence ID" value="GAA4244823.1"/>
    <property type="molecule type" value="Genomic_DNA"/>
</dbReference>
<evidence type="ECO:0000256" key="3">
    <source>
        <dbReference type="ARBA" id="ARBA00022840"/>
    </source>
</evidence>
<keyword evidence="6" id="KW-1185">Reference proteome</keyword>
<evidence type="ECO:0000256" key="2">
    <source>
        <dbReference type="ARBA" id="ARBA00022741"/>
    </source>
</evidence>
<sequence length="294" mass="31728">MNAVEAFRLTQRYGRTVALDDCTLAVPAGRVAALVGPNGAGKSTLLELAIGLRRPTAGRIEVLGAQPGARRDRVGFVDQHAALYPALTVAELLRLAEHLNTRWDAATAWGRIEALDLPPRRRYGTLSGGQQAQVALALALGKRPELLLLDEPLARLDPLARHEFLAALLTAVAEHEISVLFSSHNLAELERACDYLVVLRDGAVRLAGDVDDLLEHHQLLTGPTDRIGDVAAAHPIVSRVQAAAQAHLIVRTREPQAGPPPGWQRRAVTLDELVLAYLRSDASALPGPRQLVTR</sequence>
<evidence type="ECO:0000313" key="5">
    <source>
        <dbReference type="EMBL" id="GAA4244823.1"/>
    </source>
</evidence>
<dbReference type="GO" id="GO:0005524">
    <property type="term" value="F:ATP binding"/>
    <property type="evidence" value="ECO:0007669"/>
    <property type="project" value="UniProtKB-KW"/>
</dbReference>
<comment type="caution">
    <text evidence="5">The sequence shown here is derived from an EMBL/GenBank/DDBJ whole genome shotgun (WGS) entry which is preliminary data.</text>
</comment>
<protein>
    <submittedName>
        <fullName evidence="5">ABC transporter ATP-binding protein</fullName>
    </submittedName>
</protein>
<reference evidence="6" key="1">
    <citation type="journal article" date="2019" name="Int. J. Syst. Evol. Microbiol.">
        <title>The Global Catalogue of Microorganisms (GCM) 10K type strain sequencing project: providing services to taxonomists for standard genome sequencing and annotation.</title>
        <authorList>
            <consortium name="The Broad Institute Genomics Platform"/>
            <consortium name="The Broad Institute Genome Sequencing Center for Infectious Disease"/>
            <person name="Wu L."/>
            <person name="Ma J."/>
        </authorList>
    </citation>
    <scope>NUCLEOTIDE SEQUENCE [LARGE SCALE GENOMIC DNA]</scope>
    <source>
        <strain evidence="6">JCM 17441</strain>
    </source>
</reference>
<dbReference type="SUPFAM" id="SSF52540">
    <property type="entry name" value="P-loop containing nucleoside triphosphate hydrolases"/>
    <property type="match status" value="1"/>
</dbReference>
<dbReference type="PANTHER" id="PTHR42939">
    <property type="entry name" value="ABC TRANSPORTER ATP-BINDING PROTEIN ALBC-RELATED"/>
    <property type="match status" value="1"/>
</dbReference>